<dbReference type="Proteomes" id="UP000054279">
    <property type="component" value="Unassembled WGS sequence"/>
</dbReference>
<dbReference type="Pfam" id="PF05183">
    <property type="entry name" value="RdRP"/>
    <property type="match status" value="1"/>
</dbReference>
<comment type="similarity">
    <text evidence="1">Belongs to the RdRP family.</text>
</comment>
<dbReference type="GO" id="GO:0031380">
    <property type="term" value="C:nuclear RNA-directed RNA polymerase complex"/>
    <property type="evidence" value="ECO:0007669"/>
    <property type="project" value="TreeGrafter"/>
</dbReference>
<dbReference type="HOGENOM" id="CLU_1284001_0_0_1"/>
<gene>
    <name evidence="4" type="ORF">M422DRAFT_274445</name>
</gene>
<dbReference type="PANTHER" id="PTHR23079:SF14">
    <property type="entry name" value="RNA-DEPENDENT RNA POLYMERASE"/>
    <property type="match status" value="1"/>
</dbReference>
<organism evidence="4 5">
    <name type="scientific">Sphaerobolus stellatus (strain SS14)</name>
    <dbReference type="NCBI Taxonomy" id="990650"/>
    <lineage>
        <taxon>Eukaryota</taxon>
        <taxon>Fungi</taxon>
        <taxon>Dikarya</taxon>
        <taxon>Basidiomycota</taxon>
        <taxon>Agaricomycotina</taxon>
        <taxon>Agaricomycetes</taxon>
        <taxon>Phallomycetidae</taxon>
        <taxon>Geastrales</taxon>
        <taxon>Sphaerobolaceae</taxon>
        <taxon>Sphaerobolus</taxon>
    </lineage>
</organism>
<keyword evidence="1" id="KW-0694">RNA-binding</keyword>
<dbReference type="GO" id="GO:0030422">
    <property type="term" value="P:siRNA processing"/>
    <property type="evidence" value="ECO:0007669"/>
    <property type="project" value="TreeGrafter"/>
</dbReference>
<comment type="catalytic activity">
    <reaction evidence="1">
        <text>RNA(n) + a ribonucleoside 5'-triphosphate = RNA(n+1) + diphosphate</text>
        <dbReference type="Rhea" id="RHEA:21248"/>
        <dbReference type="Rhea" id="RHEA-COMP:14527"/>
        <dbReference type="Rhea" id="RHEA-COMP:17342"/>
        <dbReference type="ChEBI" id="CHEBI:33019"/>
        <dbReference type="ChEBI" id="CHEBI:61557"/>
        <dbReference type="ChEBI" id="CHEBI:140395"/>
        <dbReference type="EC" id="2.7.7.48"/>
    </reaction>
</comment>
<accession>A0A0C9UHM3</accession>
<keyword evidence="1" id="KW-0808">Transferase</keyword>
<reference evidence="4 5" key="1">
    <citation type="submission" date="2014-06" db="EMBL/GenBank/DDBJ databases">
        <title>Evolutionary Origins and Diversification of the Mycorrhizal Mutualists.</title>
        <authorList>
            <consortium name="DOE Joint Genome Institute"/>
            <consortium name="Mycorrhizal Genomics Consortium"/>
            <person name="Kohler A."/>
            <person name="Kuo A."/>
            <person name="Nagy L.G."/>
            <person name="Floudas D."/>
            <person name="Copeland A."/>
            <person name="Barry K.W."/>
            <person name="Cichocki N."/>
            <person name="Veneault-Fourrey C."/>
            <person name="LaButti K."/>
            <person name="Lindquist E.A."/>
            <person name="Lipzen A."/>
            <person name="Lundell T."/>
            <person name="Morin E."/>
            <person name="Murat C."/>
            <person name="Riley R."/>
            <person name="Ohm R."/>
            <person name="Sun H."/>
            <person name="Tunlid A."/>
            <person name="Henrissat B."/>
            <person name="Grigoriev I.V."/>
            <person name="Hibbett D.S."/>
            <person name="Martin F."/>
        </authorList>
    </citation>
    <scope>NUCLEOTIDE SEQUENCE [LARGE SCALE GENOMIC DNA]</scope>
    <source>
        <strain evidence="4 5">SS14</strain>
    </source>
</reference>
<dbReference type="OrthoDB" id="10055769at2759"/>
<evidence type="ECO:0000259" key="3">
    <source>
        <dbReference type="Pfam" id="PF05183"/>
    </source>
</evidence>
<proteinExistence type="inferred from homology"/>
<evidence type="ECO:0000313" key="5">
    <source>
        <dbReference type="Proteomes" id="UP000054279"/>
    </source>
</evidence>
<feature type="region of interest" description="Disordered" evidence="2">
    <location>
        <begin position="1"/>
        <end position="20"/>
    </location>
</feature>
<dbReference type="EMBL" id="KN837463">
    <property type="protein sequence ID" value="KIJ24720.1"/>
    <property type="molecule type" value="Genomic_DNA"/>
</dbReference>
<protein>
    <recommendedName>
        <fullName evidence="1">RNA-dependent RNA polymerase</fullName>
        <ecNumber evidence="1">2.7.7.48</ecNumber>
    </recommendedName>
</protein>
<evidence type="ECO:0000256" key="2">
    <source>
        <dbReference type="SAM" id="MobiDB-lite"/>
    </source>
</evidence>
<dbReference type="AlphaFoldDB" id="A0A0C9UHM3"/>
<name>A0A0C9UHM3_SPHS4</name>
<evidence type="ECO:0000313" key="4">
    <source>
        <dbReference type="EMBL" id="KIJ24720.1"/>
    </source>
</evidence>
<evidence type="ECO:0000256" key="1">
    <source>
        <dbReference type="RuleBase" id="RU363098"/>
    </source>
</evidence>
<keyword evidence="5" id="KW-1185">Reference proteome</keyword>
<keyword evidence="1" id="KW-0696">RNA-directed RNA polymerase</keyword>
<feature type="domain" description="RDRP core" evidence="3">
    <location>
        <begin position="58"/>
        <end position="210"/>
    </location>
</feature>
<dbReference type="InterPro" id="IPR057596">
    <property type="entry name" value="RDRP_core"/>
</dbReference>
<dbReference type="EC" id="2.7.7.48" evidence="1"/>
<dbReference type="PANTHER" id="PTHR23079">
    <property type="entry name" value="RNA-DEPENDENT RNA POLYMERASE"/>
    <property type="match status" value="1"/>
</dbReference>
<sequence length="215" mass="24399">MQEMTELKNPPRAKRKRQGTRLFSDTQWSFFGTKCTRAVNKFDGDDDDKDEESGAVEDDFLDDEFMSTRTLEETIMRLLDAGFTPSSPYVHEKLNLVIRKVAERFIQQFRIEVPGSVEVFCVPDLLGILEENEDFLECSKPVFPGPDGVEVEVLVGDILVGRYPCKLPTDVKKVKAVNKLELHQYVDVFILPVKGNHSLTFEFVSGDYDGSKASH</sequence>
<dbReference type="GO" id="GO:0003723">
    <property type="term" value="F:RNA binding"/>
    <property type="evidence" value="ECO:0007669"/>
    <property type="project" value="UniProtKB-KW"/>
</dbReference>
<dbReference type="InterPro" id="IPR007855">
    <property type="entry name" value="RDRP"/>
</dbReference>
<dbReference type="GO" id="GO:0003968">
    <property type="term" value="F:RNA-directed RNA polymerase activity"/>
    <property type="evidence" value="ECO:0007669"/>
    <property type="project" value="UniProtKB-KW"/>
</dbReference>
<keyword evidence="1" id="KW-0548">Nucleotidyltransferase</keyword>